<dbReference type="EMBL" id="PRDS01000002">
    <property type="protein sequence ID" value="PPB81647.1"/>
    <property type="molecule type" value="Genomic_DNA"/>
</dbReference>
<dbReference type="PANTHER" id="PTHR13789">
    <property type="entry name" value="MONOOXYGENASE"/>
    <property type="match status" value="1"/>
</dbReference>
<dbReference type="PROSITE" id="PS51257">
    <property type="entry name" value="PROKAR_LIPOPROTEIN"/>
    <property type="match status" value="1"/>
</dbReference>
<comment type="cofactor">
    <cofactor evidence="1">
        <name>FAD</name>
        <dbReference type="ChEBI" id="CHEBI:57692"/>
    </cofactor>
</comment>
<evidence type="ECO:0000313" key="8">
    <source>
        <dbReference type="Proteomes" id="UP000239736"/>
    </source>
</evidence>
<feature type="domain" description="FAD-binding" evidence="6">
    <location>
        <begin position="10"/>
        <end position="343"/>
    </location>
</feature>
<dbReference type="AlphaFoldDB" id="A0A2S5JJG2"/>
<keyword evidence="3" id="KW-0274">FAD</keyword>
<evidence type="ECO:0000256" key="1">
    <source>
        <dbReference type="ARBA" id="ARBA00001974"/>
    </source>
</evidence>
<keyword evidence="2" id="KW-0285">Flavoprotein</keyword>
<gene>
    <name evidence="7" type="ORF">LV82_00858</name>
</gene>
<dbReference type="GO" id="GO:0071949">
    <property type="term" value="F:FAD binding"/>
    <property type="evidence" value="ECO:0007669"/>
    <property type="project" value="InterPro"/>
</dbReference>
<evidence type="ECO:0000256" key="3">
    <source>
        <dbReference type="ARBA" id="ARBA00022827"/>
    </source>
</evidence>
<name>A0A2S5JJG2_9RHOB</name>
<dbReference type="SUPFAM" id="SSF54373">
    <property type="entry name" value="FAD-linked reductases, C-terminal domain"/>
    <property type="match status" value="1"/>
</dbReference>
<dbReference type="GO" id="GO:0004497">
    <property type="term" value="F:monooxygenase activity"/>
    <property type="evidence" value="ECO:0007669"/>
    <property type="project" value="UniProtKB-KW"/>
</dbReference>
<evidence type="ECO:0000256" key="5">
    <source>
        <dbReference type="ARBA" id="ARBA00023033"/>
    </source>
</evidence>
<proteinExistence type="predicted"/>
<dbReference type="InterPro" id="IPR002938">
    <property type="entry name" value="FAD-bd"/>
</dbReference>
<evidence type="ECO:0000256" key="2">
    <source>
        <dbReference type="ARBA" id="ARBA00022630"/>
    </source>
</evidence>
<keyword evidence="5" id="KW-0503">Monooxygenase</keyword>
<dbReference type="Gene3D" id="3.50.50.60">
    <property type="entry name" value="FAD/NAD(P)-binding domain"/>
    <property type="match status" value="1"/>
</dbReference>
<dbReference type="InterPro" id="IPR050493">
    <property type="entry name" value="FAD-dep_Monooxygenase_BioMet"/>
</dbReference>
<dbReference type="PRINTS" id="PR00420">
    <property type="entry name" value="RNGMNOXGNASE"/>
</dbReference>
<sequence length="391" mass="42853">MQGRLKGREITIIGAGIAGLAAACALALSGARAVVLEQAAEIREVGAGIQISPNGARVLEALGLGEELVASSMRAEAVELLDGETGNRVVRLDLNAHPESGRFRLVHRADLIALLARAARDAGVEIRLLQRIEEVELGDHAPRLRTAQGALVETDLLIGADGLHSRVRSALNGRVAPFFTGQVAWRATIPAQSEMPPVARVYMGPGRHLVTYPLRNGRLRNIVAVEERRDWVEESWSLTDDPLALRIAFENFLPDVREWLERIDRPNLWGLFRHPVASRWHGHGAVILGDAAHPTLPFLAQGANMALEDAWILAQSLSRLPLTEALESYQAQRAPRVRKIVEAANANARNYHLSGLKRDVAHAGLKLIGRVAPDRLIGRFDWIYRHDVTSA</sequence>
<keyword evidence="4" id="KW-0560">Oxidoreductase</keyword>
<evidence type="ECO:0000313" key="7">
    <source>
        <dbReference type="EMBL" id="PPB81647.1"/>
    </source>
</evidence>
<protein>
    <submittedName>
        <fullName evidence="7">Salicylate hydroxylase</fullName>
    </submittedName>
</protein>
<organism evidence="7 8">
    <name type="scientific">Albidovulum inexpectatum</name>
    <dbReference type="NCBI Taxonomy" id="196587"/>
    <lineage>
        <taxon>Bacteria</taxon>
        <taxon>Pseudomonadati</taxon>
        <taxon>Pseudomonadota</taxon>
        <taxon>Alphaproteobacteria</taxon>
        <taxon>Rhodobacterales</taxon>
        <taxon>Paracoccaceae</taxon>
        <taxon>Albidovulum</taxon>
    </lineage>
</organism>
<keyword evidence="8" id="KW-1185">Reference proteome</keyword>
<dbReference type="SUPFAM" id="SSF51905">
    <property type="entry name" value="FAD/NAD(P)-binding domain"/>
    <property type="match status" value="1"/>
</dbReference>
<reference evidence="7 8" key="1">
    <citation type="submission" date="2018-01" db="EMBL/GenBank/DDBJ databases">
        <title>Genomic Encyclopedia of Archaeal and Bacterial Type Strains, Phase II (KMG-II): from individual species to whole genera.</title>
        <authorList>
            <person name="Goeker M."/>
        </authorList>
    </citation>
    <scope>NUCLEOTIDE SEQUENCE [LARGE SCALE GENOMIC DNA]</scope>
    <source>
        <strain evidence="7 8">DSM 12048</strain>
    </source>
</reference>
<comment type="caution">
    <text evidence="7">The sequence shown here is derived from an EMBL/GenBank/DDBJ whole genome shotgun (WGS) entry which is preliminary data.</text>
</comment>
<dbReference type="InterPro" id="IPR036188">
    <property type="entry name" value="FAD/NAD-bd_sf"/>
</dbReference>
<dbReference type="Pfam" id="PF01494">
    <property type="entry name" value="FAD_binding_3"/>
    <property type="match status" value="1"/>
</dbReference>
<dbReference type="RefSeq" id="WP_104069481.1">
    <property type="nucleotide sequence ID" value="NZ_PRDS01000002.1"/>
</dbReference>
<dbReference type="PANTHER" id="PTHR13789:SF318">
    <property type="entry name" value="GERANYLGERANYL DIPHOSPHATE REDUCTASE"/>
    <property type="match status" value="1"/>
</dbReference>
<accession>A0A2S5JJG2</accession>
<dbReference type="OrthoDB" id="4230779at2"/>
<dbReference type="Proteomes" id="UP000239736">
    <property type="component" value="Unassembled WGS sequence"/>
</dbReference>
<evidence type="ECO:0000256" key="4">
    <source>
        <dbReference type="ARBA" id="ARBA00023002"/>
    </source>
</evidence>
<evidence type="ECO:0000259" key="6">
    <source>
        <dbReference type="Pfam" id="PF01494"/>
    </source>
</evidence>